<protein>
    <recommendedName>
        <fullName evidence="5">FZ domain-containing protein</fullName>
    </recommendedName>
</protein>
<evidence type="ECO:0000256" key="2">
    <source>
        <dbReference type="SAM" id="SignalP"/>
    </source>
</evidence>
<dbReference type="GO" id="GO:0098703">
    <property type="term" value="P:calcium ion import across plasma membrane"/>
    <property type="evidence" value="ECO:0007669"/>
    <property type="project" value="InterPro"/>
</dbReference>
<evidence type="ECO:0000313" key="4">
    <source>
        <dbReference type="Proteomes" id="UP000053558"/>
    </source>
</evidence>
<comment type="caution">
    <text evidence="3">The sequence shown here is derived from an EMBL/GenBank/DDBJ whole genome shotgun (WGS) entry which is preliminary data.</text>
</comment>
<dbReference type="Pfam" id="PF12929">
    <property type="entry name" value="Mid1"/>
    <property type="match status" value="1"/>
</dbReference>
<dbReference type="GeneID" id="19208167"/>
<dbReference type="PANTHER" id="PTHR39142">
    <property type="entry name" value="MID1P"/>
    <property type="match status" value="1"/>
</dbReference>
<dbReference type="OMA" id="WGNVWCN"/>
<dbReference type="RefSeq" id="XP_007771771.1">
    <property type="nucleotide sequence ID" value="XM_007773581.1"/>
</dbReference>
<sequence length="473" mass="50643">MARDIRHALSRFRFTPTLVCILLASLADAQTTQSLSLNSLTPVTPDSSSLLYRLPSSSQLSVSVAQCSDSSPPTFYITNDTSIADPGPSSGGDVYQINLKDGYGSWTGTAPNGAVLSATNLGQTPFEIGVTDSEPMHRLADALPWFGDSTSNQAIIFSAPFADIHIDQPQYPNYTLPAASASLPDSPPSLTNFTLVVGDASLTTIPQTGCSLTSAQTAGNITSQQPWVRDEDGWRYQWLVSDLNPSTNYTMYVIQNGTQVSGPLNFVTKSSEFPCPLAHSIPWCSNVAYAVPLPPSPDQDTAFAYTSQNLPDSISTPLLSYMTNFTTMLLTFGCGRDLYSPIQTCANCQRAYHRWLCSTSFPRCTERSPADTGSNEPNAPVSALLPQPSGSPTRNPLFPNASYSYTSLLPCLETCNAADRSCPYFLGFSCPTPQYGANMSYGVGFIDSGDAGVIGEGITGTSQDRWGNVWCGG</sequence>
<keyword evidence="2" id="KW-0732">Signal</keyword>
<dbReference type="InterPro" id="IPR024338">
    <property type="entry name" value="MID1/Yam8"/>
</dbReference>
<dbReference type="GO" id="GO:0005262">
    <property type="term" value="F:calcium channel activity"/>
    <property type="evidence" value="ECO:0007669"/>
    <property type="project" value="InterPro"/>
</dbReference>
<reference evidence="4" key="1">
    <citation type="journal article" date="2012" name="Science">
        <title>The Paleozoic origin of enzymatic lignin decomposition reconstructed from 31 fungal genomes.</title>
        <authorList>
            <person name="Floudas D."/>
            <person name="Binder M."/>
            <person name="Riley R."/>
            <person name="Barry K."/>
            <person name="Blanchette R.A."/>
            <person name="Henrissat B."/>
            <person name="Martinez A.T."/>
            <person name="Otillar R."/>
            <person name="Spatafora J.W."/>
            <person name="Yadav J.S."/>
            <person name="Aerts A."/>
            <person name="Benoit I."/>
            <person name="Boyd A."/>
            <person name="Carlson A."/>
            <person name="Copeland A."/>
            <person name="Coutinho P.M."/>
            <person name="de Vries R.P."/>
            <person name="Ferreira P."/>
            <person name="Findley K."/>
            <person name="Foster B."/>
            <person name="Gaskell J."/>
            <person name="Glotzer D."/>
            <person name="Gorecki P."/>
            <person name="Heitman J."/>
            <person name="Hesse C."/>
            <person name="Hori C."/>
            <person name="Igarashi K."/>
            <person name="Jurgens J.A."/>
            <person name="Kallen N."/>
            <person name="Kersten P."/>
            <person name="Kohler A."/>
            <person name="Kuees U."/>
            <person name="Kumar T.K.A."/>
            <person name="Kuo A."/>
            <person name="LaButti K."/>
            <person name="Larrondo L.F."/>
            <person name="Lindquist E."/>
            <person name="Ling A."/>
            <person name="Lombard V."/>
            <person name="Lucas S."/>
            <person name="Lundell T."/>
            <person name="Martin R."/>
            <person name="McLaughlin D.J."/>
            <person name="Morgenstern I."/>
            <person name="Morin E."/>
            <person name="Murat C."/>
            <person name="Nagy L.G."/>
            <person name="Nolan M."/>
            <person name="Ohm R.A."/>
            <person name="Patyshakuliyeva A."/>
            <person name="Rokas A."/>
            <person name="Ruiz-Duenas F.J."/>
            <person name="Sabat G."/>
            <person name="Salamov A."/>
            <person name="Samejima M."/>
            <person name="Schmutz J."/>
            <person name="Slot J.C."/>
            <person name="St John F."/>
            <person name="Stenlid J."/>
            <person name="Sun H."/>
            <person name="Sun S."/>
            <person name="Syed K."/>
            <person name="Tsang A."/>
            <person name="Wiebenga A."/>
            <person name="Young D."/>
            <person name="Pisabarro A."/>
            <person name="Eastwood D.C."/>
            <person name="Martin F."/>
            <person name="Cullen D."/>
            <person name="Grigoriev I.V."/>
            <person name="Hibbett D.S."/>
        </authorList>
    </citation>
    <scope>NUCLEOTIDE SEQUENCE [LARGE SCALE GENOMIC DNA]</scope>
    <source>
        <strain evidence="4">RWD-64-598 SS2</strain>
    </source>
</reference>
<evidence type="ECO:0000256" key="1">
    <source>
        <dbReference type="SAM" id="MobiDB-lite"/>
    </source>
</evidence>
<name>A0A5M3MGP5_CONPW</name>
<accession>A0A5M3MGP5</accession>
<feature type="chain" id="PRO_5024295214" description="FZ domain-containing protein" evidence="2">
    <location>
        <begin position="30"/>
        <end position="473"/>
    </location>
</feature>
<dbReference type="KEGG" id="cput:CONPUDRAFT_61634"/>
<gene>
    <name evidence="3" type="ORF">CONPUDRAFT_61634</name>
</gene>
<keyword evidence="4" id="KW-1185">Reference proteome</keyword>
<dbReference type="OrthoDB" id="5405745at2759"/>
<organism evidence="3 4">
    <name type="scientific">Coniophora puteana (strain RWD-64-598)</name>
    <name type="common">Brown rot fungus</name>
    <dbReference type="NCBI Taxonomy" id="741705"/>
    <lineage>
        <taxon>Eukaryota</taxon>
        <taxon>Fungi</taxon>
        <taxon>Dikarya</taxon>
        <taxon>Basidiomycota</taxon>
        <taxon>Agaricomycotina</taxon>
        <taxon>Agaricomycetes</taxon>
        <taxon>Agaricomycetidae</taxon>
        <taxon>Boletales</taxon>
        <taxon>Coniophorineae</taxon>
        <taxon>Coniophoraceae</taxon>
        <taxon>Coniophora</taxon>
    </lineage>
</organism>
<feature type="signal peptide" evidence="2">
    <location>
        <begin position="1"/>
        <end position="29"/>
    </location>
</feature>
<dbReference type="Proteomes" id="UP000053558">
    <property type="component" value="Unassembled WGS sequence"/>
</dbReference>
<evidence type="ECO:0000313" key="3">
    <source>
        <dbReference type="EMBL" id="EIW77795.1"/>
    </source>
</evidence>
<dbReference type="PANTHER" id="PTHR39142:SF1">
    <property type="entry name" value="AEL197CP"/>
    <property type="match status" value="1"/>
</dbReference>
<dbReference type="EMBL" id="JH711583">
    <property type="protein sequence ID" value="EIW77795.1"/>
    <property type="molecule type" value="Genomic_DNA"/>
</dbReference>
<evidence type="ECO:0008006" key="5">
    <source>
        <dbReference type="Google" id="ProtNLM"/>
    </source>
</evidence>
<proteinExistence type="predicted"/>
<dbReference type="AlphaFoldDB" id="A0A5M3MGP5"/>
<feature type="region of interest" description="Disordered" evidence="1">
    <location>
        <begin position="368"/>
        <end position="391"/>
    </location>
</feature>